<dbReference type="InterPro" id="IPR006135">
    <property type="entry name" value="T3SS_substrate_exporter"/>
</dbReference>
<accession>A0AAU7X4P9</accession>
<evidence type="ECO:0000313" key="9">
    <source>
        <dbReference type="EMBL" id="XBY42918.1"/>
    </source>
</evidence>
<keyword evidence="4 8" id="KW-0812">Transmembrane</keyword>
<gene>
    <name evidence="9" type="primary">sctU</name>
    <name evidence="9" type="ORF">ABS361_12435</name>
</gene>
<keyword evidence="6" id="KW-0843">Virulence</keyword>
<evidence type="ECO:0000256" key="8">
    <source>
        <dbReference type="SAM" id="Phobius"/>
    </source>
</evidence>
<dbReference type="EMBL" id="CP158568">
    <property type="protein sequence ID" value="XBY42918.1"/>
    <property type="molecule type" value="Genomic_DNA"/>
</dbReference>
<feature type="transmembrane region" description="Helical" evidence="8">
    <location>
        <begin position="142"/>
        <end position="160"/>
    </location>
</feature>
<evidence type="ECO:0000256" key="7">
    <source>
        <dbReference type="ARBA" id="ARBA00023136"/>
    </source>
</evidence>
<feature type="transmembrane region" description="Helical" evidence="8">
    <location>
        <begin position="31"/>
        <end position="56"/>
    </location>
</feature>
<evidence type="ECO:0000256" key="4">
    <source>
        <dbReference type="ARBA" id="ARBA00022692"/>
    </source>
</evidence>
<reference evidence="9" key="1">
    <citation type="submission" date="2024-06" db="EMBL/GenBank/DDBJ databases">
        <title>Methylostella associata gen. nov., sp. nov., a novel Ancalomicrobiaceae-affiliated facultatively methylotrophic bacteria that feed on methanotrophs of the genus Methylococcus.</title>
        <authorList>
            <person name="Saltykova V."/>
            <person name="Danilova O.V."/>
            <person name="Oshkin I.Y."/>
            <person name="Belova S.E."/>
            <person name="Pimenov N.V."/>
            <person name="Dedysh S.N."/>
        </authorList>
    </citation>
    <scope>NUCLEOTIDE SEQUENCE</scope>
    <source>
        <strain evidence="9">S20</strain>
    </source>
</reference>
<dbReference type="InterPro" id="IPR006307">
    <property type="entry name" value="BsaZ-like"/>
</dbReference>
<dbReference type="NCBIfam" id="TIGR01404">
    <property type="entry name" value="FlhB_rel_III"/>
    <property type="match status" value="1"/>
</dbReference>
<comment type="similarity">
    <text evidence="2">Belongs to the type III secretion exporter family.</text>
</comment>
<evidence type="ECO:0000256" key="3">
    <source>
        <dbReference type="ARBA" id="ARBA00022475"/>
    </source>
</evidence>
<dbReference type="InterPro" id="IPR029025">
    <property type="entry name" value="T3SS_substrate_exporter_C"/>
</dbReference>
<keyword evidence="5 8" id="KW-1133">Transmembrane helix</keyword>
<keyword evidence="7 8" id="KW-0472">Membrane</keyword>
<protein>
    <submittedName>
        <fullName evidence="9">Type III secretion system export apparatus subunit SctU</fullName>
    </submittedName>
</protein>
<evidence type="ECO:0000256" key="5">
    <source>
        <dbReference type="ARBA" id="ARBA00022989"/>
    </source>
</evidence>
<name>A0AAU7X4P9_9HYPH</name>
<feature type="transmembrane region" description="Helical" evidence="8">
    <location>
        <begin position="189"/>
        <end position="207"/>
    </location>
</feature>
<dbReference type="PRINTS" id="PR00950">
    <property type="entry name" value="TYPE3IMSPROT"/>
</dbReference>
<proteinExistence type="inferred from homology"/>
<sequence length="374" mass="40933">MSESGEKTEPPSPKKIRDARAKGQVAKSQEVVTAVTLLAVIIVVWVRFPEIVAAFLRMIDIVTMLSGGDFRENAIKAVILVSIEIAKTLLPVLGVTVVTAIAANYFQVGTIFALEGIMPSLDKISPASGMKKIFSMKQLIETLKSVLKIVVLSILLYFVVRDSIGAFVGSLECGMSCQGGVMVGVLRQILSYTALVFIVVAGADFMYQRHSYTKSLMMTKEEVKREFKESEGDPHIKGHRKQLAHELLMSDGAHQASKGSAVVVNPTHFAVVIRYDPETTPLPMVTAKGRNNHAHLLRTSAERAGVPVFRNVTLARALYATTEVDQFVPQDLFEAVAEILTWVNRNRDLLYKGPLGHGLIDMDEGDHMKGAAND</sequence>
<evidence type="ECO:0000256" key="1">
    <source>
        <dbReference type="ARBA" id="ARBA00004651"/>
    </source>
</evidence>
<dbReference type="GO" id="GO:0009306">
    <property type="term" value="P:protein secretion"/>
    <property type="evidence" value="ECO:0007669"/>
    <property type="project" value="InterPro"/>
</dbReference>
<comment type="subcellular location">
    <subcellularLocation>
        <location evidence="1">Cell membrane</location>
        <topology evidence="1">Multi-pass membrane protein</topology>
    </subcellularLocation>
</comment>
<dbReference type="RefSeq" id="WP_407048021.1">
    <property type="nucleotide sequence ID" value="NZ_CP158568.1"/>
</dbReference>
<dbReference type="KEGG" id="mflg:ABS361_12435"/>
<organism evidence="9">
    <name type="scientific">Methyloraptor flagellatus</name>
    <dbReference type="NCBI Taxonomy" id="3162530"/>
    <lineage>
        <taxon>Bacteria</taxon>
        <taxon>Pseudomonadati</taxon>
        <taxon>Pseudomonadota</taxon>
        <taxon>Alphaproteobacteria</taxon>
        <taxon>Hyphomicrobiales</taxon>
        <taxon>Ancalomicrobiaceae</taxon>
        <taxon>Methyloraptor</taxon>
    </lineage>
</organism>
<dbReference type="GO" id="GO:0005886">
    <property type="term" value="C:plasma membrane"/>
    <property type="evidence" value="ECO:0007669"/>
    <property type="project" value="UniProtKB-SubCell"/>
</dbReference>
<dbReference type="SUPFAM" id="SSF160544">
    <property type="entry name" value="EscU C-terminal domain-like"/>
    <property type="match status" value="1"/>
</dbReference>
<dbReference type="AlphaFoldDB" id="A0AAU7X4P9"/>
<evidence type="ECO:0000256" key="2">
    <source>
        <dbReference type="ARBA" id="ARBA00010690"/>
    </source>
</evidence>
<dbReference type="PANTHER" id="PTHR30531">
    <property type="entry name" value="FLAGELLAR BIOSYNTHETIC PROTEIN FLHB"/>
    <property type="match status" value="1"/>
</dbReference>
<keyword evidence="3" id="KW-1003">Cell membrane</keyword>
<dbReference type="PANTHER" id="PTHR30531:SF14">
    <property type="entry name" value="SURFACE PRESENTATION OF ANTIGENS PROTEIN SPAS"/>
    <property type="match status" value="1"/>
</dbReference>
<dbReference type="Gene3D" id="3.40.1690.10">
    <property type="entry name" value="secretion proteins EscU"/>
    <property type="match status" value="1"/>
</dbReference>
<evidence type="ECO:0000256" key="6">
    <source>
        <dbReference type="ARBA" id="ARBA00023026"/>
    </source>
</evidence>
<dbReference type="Pfam" id="PF01312">
    <property type="entry name" value="Bac_export_2"/>
    <property type="match status" value="1"/>
</dbReference>